<dbReference type="InterPro" id="IPR011745">
    <property type="entry name" value="RNA_pol_sigma70_MYXXA"/>
</dbReference>
<reference evidence="7" key="1">
    <citation type="submission" date="2016-10" db="EMBL/GenBank/DDBJ databases">
        <authorList>
            <person name="Varghese N."/>
            <person name="Submissions S."/>
        </authorList>
    </citation>
    <scope>NUCLEOTIDE SEQUENCE [LARGE SCALE GENOMIC DNA]</scope>
    <source>
        <strain evidence="7">DSM 17044</strain>
    </source>
</reference>
<dbReference type="InterPro" id="IPR036388">
    <property type="entry name" value="WH-like_DNA-bd_sf"/>
</dbReference>
<keyword evidence="3" id="KW-0238">DNA-binding</keyword>
<organism evidence="6 7">
    <name type="scientific">Stigmatella aurantiaca</name>
    <dbReference type="NCBI Taxonomy" id="41"/>
    <lineage>
        <taxon>Bacteria</taxon>
        <taxon>Pseudomonadati</taxon>
        <taxon>Myxococcota</taxon>
        <taxon>Myxococcia</taxon>
        <taxon>Myxococcales</taxon>
        <taxon>Cystobacterineae</taxon>
        <taxon>Archangiaceae</taxon>
        <taxon>Stigmatella</taxon>
    </lineage>
</organism>
<keyword evidence="4" id="KW-0804">Transcription</keyword>
<dbReference type="PANTHER" id="PTHR43133">
    <property type="entry name" value="RNA POLYMERASE ECF-TYPE SIGMA FACTO"/>
    <property type="match status" value="1"/>
</dbReference>
<keyword evidence="2" id="KW-0731">Sigma factor</keyword>
<gene>
    <name evidence="6" type="ORF">SAMN05444354_109148</name>
</gene>
<evidence type="ECO:0000256" key="1">
    <source>
        <dbReference type="ARBA" id="ARBA00023015"/>
    </source>
</evidence>
<dbReference type="InterPro" id="IPR039425">
    <property type="entry name" value="RNA_pol_sigma-70-like"/>
</dbReference>
<accession>A0A1H7TSR3</accession>
<dbReference type="NCBIfam" id="TIGR02937">
    <property type="entry name" value="sigma70-ECF"/>
    <property type="match status" value="1"/>
</dbReference>
<dbReference type="EMBL" id="FOAP01000009">
    <property type="protein sequence ID" value="SEL87693.1"/>
    <property type="molecule type" value="Genomic_DNA"/>
</dbReference>
<evidence type="ECO:0000259" key="5">
    <source>
        <dbReference type="Pfam" id="PF08281"/>
    </source>
</evidence>
<dbReference type="InterPro" id="IPR013249">
    <property type="entry name" value="RNA_pol_sigma70_r4_t2"/>
</dbReference>
<dbReference type="InterPro" id="IPR013324">
    <property type="entry name" value="RNA_pol_sigma_r3/r4-like"/>
</dbReference>
<proteinExistence type="predicted"/>
<dbReference type="AlphaFoldDB" id="A0A1H7TSR3"/>
<dbReference type="PANTHER" id="PTHR43133:SF8">
    <property type="entry name" value="RNA POLYMERASE SIGMA FACTOR HI_1459-RELATED"/>
    <property type="match status" value="1"/>
</dbReference>
<feature type="domain" description="RNA polymerase sigma factor 70 region 4 type 2" evidence="5">
    <location>
        <begin position="205"/>
        <end position="257"/>
    </location>
</feature>
<dbReference type="NCBIfam" id="TIGR03001">
    <property type="entry name" value="Sig-70_gmx1"/>
    <property type="match status" value="1"/>
</dbReference>
<dbReference type="Gene3D" id="1.10.10.10">
    <property type="entry name" value="Winged helix-like DNA-binding domain superfamily/Winged helix DNA-binding domain"/>
    <property type="match status" value="1"/>
</dbReference>
<sequence>MSEASNVGSFSALLMAHAVPQRRAALAQVPALEALLAPHCAAARAQWPGFSWSAERFLRHLARHLPEQPGEMLRQLHAADLYLACACAEGERLALHAFEQHVLQRVPSRLGALPAATVDEVLQVLRARLLLGRGEAPARIADYSGRGPLLAWVRIIATRVAAELVSQQGRQELFDEPPETLARMLAADDPERALLREDSRRVLLEALRQALGALPERERTLLRLHHLHGLTMDRLSAMYGESRSGVARRVAHARERLLALTHAELAGRLKLAGSELQSLLGLVRSRLDFNLHHLMEGV</sequence>
<dbReference type="GO" id="GO:0006352">
    <property type="term" value="P:DNA-templated transcription initiation"/>
    <property type="evidence" value="ECO:0007669"/>
    <property type="project" value="InterPro"/>
</dbReference>
<dbReference type="Proteomes" id="UP000182719">
    <property type="component" value="Unassembled WGS sequence"/>
</dbReference>
<dbReference type="GO" id="GO:0003677">
    <property type="term" value="F:DNA binding"/>
    <property type="evidence" value="ECO:0007669"/>
    <property type="project" value="UniProtKB-KW"/>
</dbReference>
<dbReference type="Pfam" id="PF08281">
    <property type="entry name" value="Sigma70_r4_2"/>
    <property type="match status" value="1"/>
</dbReference>
<evidence type="ECO:0000256" key="4">
    <source>
        <dbReference type="ARBA" id="ARBA00023163"/>
    </source>
</evidence>
<evidence type="ECO:0000313" key="6">
    <source>
        <dbReference type="EMBL" id="SEL87693.1"/>
    </source>
</evidence>
<name>A0A1H7TSR3_STIAU</name>
<dbReference type="RefSeq" id="WP_075007832.1">
    <property type="nucleotide sequence ID" value="NZ_FOAP01000009.1"/>
</dbReference>
<evidence type="ECO:0000256" key="3">
    <source>
        <dbReference type="ARBA" id="ARBA00023125"/>
    </source>
</evidence>
<keyword evidence="1" id="KW-0805">Transcription regulation</keyword>
<dbReference type="InterPro" id="IPR014284">
    <property type="entry name" value="RNA_pol_sigma-70_dom"/>
</dbReference>
<dbReference type="SUPFAM" id="SSF88659">
    <property type="entry name" value="Sigma3 and sigma4 domains of RNA polymerase sigma factors"/>
    <property type="match status" value="1"/>
</dbReference>
<evidence type="ECO:0000256" key="2">
    <source>
        <dbReference type="ARBA" id="ARBA00023082"/>
    </source>
</evidence>
<dbReference type="GO" id="GO:0016987">
    <property type="term" value="F:sigma factor activity"/>
    <property type="evidence" value="ECO:0007669"/>
    <property type="project" value="UniProtKB-KW"/>
</dbReference>
<keyword evidence="7" id="KW-1185">Reference proteome</keyword>
<evidence type="ECO:0000313" key="7">
    <source>
        <dbReference type="Proteomes" id="UP000182719"/>
    </source>
</evidence>
<protein>
    <submittedName>
        <fullName evidence="6">RNA polymerase sigma-70 factor, ECF subfamily</fullName>
    </submittedName>
</protein>